<dbReference type="Pfam" id="PF04664">
    <property type="entry name" value="OGFr_N"/>
    <property type="match status" value="1"/>
</dbReference>
<dbReference type="InterPro" id="IPR006757">
    <property type="entry name" value="OGF_rcpt"/>
</dbReference>
<reference evidence="5" key="2">
    <citation type="submission" date="2024-04" db="EMBL/GenBank/DDBJ databases">
        <authorList>
            <person name="Chen Y."/>
            <person name="Shah S."/>
            <person name="Dougan E. K."/>
            <person name="Thang M."/>
            <person name="Chan C."/>
        </authorList>
    </citation>
    <scope>NUCLEOTIDE SEQUENCE [LARGE SCALE GENOMIC DNA]</scope>
</reference>
<accession>A0A9P1CLC6</accession>
<evidence type="ECO:0000313" key="4">
    <source>
        <dbReference type="EMBL" id="CAI3994289.1"/>
    </source>
</evidence>
<feature type="compositionally biased region" description="Low complexity" evidence="2">
    <location>
        <begin position="155"/>
        <end position="174"/>
    </location>
</feature>
<dbReference type="PANTHER" id="PTHR14015">
    <property type="entry name" value="OPIOID GROWTH FACTOR RECEPTOR OGFR ZETA-TYPE OPIOID RECEPTOR"/>
    <property type="match status" value="1"/>
</dbReference>
<sequence length="443" mass="49351">MALTPAPTSPAPSLGQHSQHSSGSTVVFADVEDDALAAEPVELLHPRHLSTRSEDLGTASRFSAMSRCETDPELMKMGQAMTIKVAMADAIGEESDEEEREVSQVCLPGHPIYQDHLQCISPDGSPVSLRRSSPCKSPDKTPEGFGLPAMKPTKSVRSVGSRRSGASRRLPSRSCGDLSQVGMTPRRTKSAKNFRRGRKRVMVAAMNAKMPTLAHAAERPPPEALLAFLRGFGPGPGGADLDSILAWSLDRWENQHNYIQWLFPTDEESEYHPEAPVLTPEVQEEMLIDPMVEDNLIRCFEKFLQFLGLDYAFDEDIAAPCSPVSEEKGQKHEEENEERKLPVTVTKGESFRKRRVDCWVVNCPEGNHNWFRISRVLVSLRLLGLIDEAEAFYLCLEKLWANGDLPGFAIHSMRIWRESAGLEKRILPKRRKKPRGPCACVIC</sequence>
<proteinExistence type="inferred from homology"/>
<name>A0A9P1CLC6_9DINO</name>
<dbReference type="GO" id="GO:0016020">
    <property type="term" value="C:membrane"/>
    <property type="evidence" value="ECO:0007669"/>
    <property type="project" value="InterPro"/>
</dbReference>
<feature type="region of interest" description="Disordered" evidence="2">
    <location>
        <begin position="1"/>
        <end position="24"/>
    </location>
</feature>
<dbReference type="InterPro" id="IPR039574">
    <property type="entry name" value="OGFr"/>
</dbReference>
<organism evidence="4">
    <name type="scientific">Cladocopium goreaui</name>
    <dbReference type="NCBI Taxonomy" id="2562237"/>
    <lineage>
        <taxon>Eukaryota</taxon>
        <taxon>Sar</taxon>
        <taxon>Alveolata</taxon>
        <taxon>Dinophyceae</taxon>
        <taxon>Suessiales</taxon>
        <taxon>Symbiodiniaceae</taxon>
        <taxon>Cladocopium</taxon>
    </lineage>
</organism>
<feature type="region of interest" description="Disordered" evidence="2">
    <location>
        <begin position="121"/>
        <end position="194"/>
    </location>
</feature>
<evidence type="ECO:0000313" key="6">
    <source>
        <dbReference type="EMBL" id="CAL4781601.1"/>
    </source>
</evidence>
<evidence type="ECO:0000313" key="7">
    <source>
        <dbReference type="Proteomes" id="UP001152797"/>
    </source>
</evidence>
<evidence type="ECO:0000313" key="5">
    <source>
        <dbReference type="EMBL" id="CAL1147664.1"/>
    </source>
</evidence>
<dbReference type="PANTHER" id="PTHR14015:SF2">
    <property type="entry name" value="OPIOID GROWTH FACTOR RECEPTOR (OGFR) CONSERVED DOMAIN-CONTAINING PROTEIN"/>
    <property type="match status" value="1"/>
</dbReference>
<keyword evidence="6" id="KW-0675">Receptor</keyword>
<dbReference type="Proteomes" id="UP001152797">
    <property type="component" value="Unassembled WGS sequence"/>
</dbReference>
<dbReference type="EMBL" id="CAMXCT020001935">
    <property type="protein sequence ID" value="CAL1147664.1"/>
    <property type="molecule type" value="Genomic_DNA"/>
</dbReference>
<comment type="caution">
    <text evidence="4">The sequence shown here is derived from an EMBL/GenBank/DDBJ whole genome shotgun (WGS) entry which is preliminary data.</text>
</comment>
<dbReference type="GO" id="GO:0140625">
    <property type="term" value="F:opioid growth factor receptor activity"/>
    <property type="evidence" value="ECO:0007669"/>
    <property type="project" value="InterPro"/>
</dbReference>
<gene>
    <name evidence="4" type="ORF">C1SCF055_LOCUS20943</name>
</gene>
<dbReference type="OrthoDB" id="9030204at2759"/>
<feature type="domain" description="Opioid growth factor receptor (OGFr) conserved" evidence="3">
    <location>
        <begin position="249"/>
        <end position="310"/>
    </location>
</feature>
<comment type="similarity">
    <text evidence="1">Belongs to the opioid growth factor receptor family.</text>
</comment>
<evidence type="ECO:0000259" key="3">
    <source>
        <dbReference type="Pfam" id="PF04664"/>
    </source>
</evidence>
<dbReference type="EMBL" id="CAMXCT030001935">
    <property type="protein sequence ID" value="CAL4781601.1"/>
    <property type="molecule type" value="Genomic_DNA"/>
</dbReference>
<dbReference type="EMBL" id="CAMXCT010001935">
    <property type="protein sequence ID" value="CAI3994289.1"/>
    <property type="molecule type" value="Genomic_DNA"/>
</dbReference>
<protein>
    <submittedName>
        <fullName evidence="6">Opioid growth factor receptor (OGFr) conserved domain-containing protein</fullName>
    </submittedName>
</protein>
<keyword evidence="7" id="KW-1185">Reference proteome</keyword>
<evidence type="ECO:0000256" key="2">
    <source>
        <dbReference type="SAM" id="MobiDB-lite"/>
    </source>
</evidence>
<dbReference type="AlphaFoldDB" id="A0A9P1CLC6"/>
<evidence type="ECO:0000256" key="1">
    <source>
        <dbReference type="ARBA" id="ARBA00010365"/>
    </source>
</evidence>
<reference evidence="4" key="1">
    <citation type="submission" date="2022-10" db="EMBL/GenBank/DDBJ databases">
        <authorList>
            <person name="Chen Y."/>
            <person name="Dougan E. K."/>
            <person name="Chan C."/>
            <person name="Rhodes N."/>
            <person name="Thang M."/>
        </authorList>
    </citation>
    <scope>NUCLEOTIDE SEQUENCE</scope>
</reference>